<dbReference type="EMBL" id="JARMAB010000012">
    <property type="protein sequence ID" value="MED1203457.1"/>
    <property type="molecule type" value="Genomic_DNA"/>
</dbReference>
<organism evidence="1 2">
    <name type="scientific">Heyndrickxia acidicola</name>
    <dbReference type="NCBI Taxonomy" id="209389"/>
    <lineage>
        <taxon>Bacteria</taxon>
        <taxon>Bacillati</taxon>
        <taxon>Bacillota</taxon>
        <taxon>Bacilli</taxon>
        <taxon>Bacillales</taxon>
        <taxon>Bacillaceae</taxon>
        <taxon>Heyndrickxia</taxon>
    </lineage>
</organism>
<evidence type="ECO:0000313" key="1">
    <source>
        <dbReference type="EMBL" id="MED1203457.1"/>
    </source>
</evidence>
<dbReference type="RefSeq" id="WP_066268774.1">
    <property type="nucleotide sequence ID" value="NZ_JARMAB010000012.1"/>
</dbReference>
<accession>A0ABU6MFI7</accession>
<sequence length="179" mass="18341">MPLALQAFTTPSNTLVIADTSAPPPPLPTPAVLTTPATPFIDGNNAYIWSPNNASGQTVTFQTDFIIPGLPIGVALGLSAFYAFAANETATVTANLQIVNNLGIVILDIPLFTASNGGNPENVVSASGDALLAAGILDGNTARIRVDATVTAPVTLPYEPANTGRYLGEIIVRDIVGIG</sequence>
<comment type="caution">
    <text evidence="1">The sequence shown here is derived from an EMBL/GenBank/DDBJ whole genome shotgun (WGS) entry which is preliminary data.</text>
</comment>
<name>A0ABU6MFI7_9BACI</name>
<proteinExistence type="predicted"/>
<dbReference type="Proteomes" id="UP001341444">
    <property type="component" value="Unassembled WGS sequence"/>
</dbReference>
<keyword evidence="2" id="KW-1185">Reference proteome</keyword>
<reference evidence="1 2" key="1">
    <citation type="submission" date="2023-03" db="EMBL/GenBank/DDBJ databases">
        <title>Bacillus Genome Sequencing.</title>
        <authorList>
            <person name="Dunlap C."/>
        </authorList>
    </citation>
    <scope>NUCLEOTIDE SEQUENCE [LARGE SCALE GENOMIC DNA]</scope>
    <source>
        <strain evidence="1 2">B-23453</strain>
    </source>
</reference>
<protein>
    <submittedName>
        <fullName evidence="1">Uncharacterized protein</fullName>
    </submittedName>
</protein>
<gene>
    <name evidence="1" type="ORF">P4T90_10235</name>
</gene>
<evidence type="ECO:0000313" key="2">
    <source>
        <dbReference type="Proteomes" id="UP001341444"/>
    </source>
</evidence>